<dbReference type="EMBL" id="CCSD01000112">
    <property type="protein sequence ID" value="CDZ92548.1"/>
    <property type="molecule type" value="Genomic_DNA"/>
</dbReference>
<name>A0A098BUZ7_9NOCA</name>
<protein>
    <submittedName>
        <fullName evidence="1">Uncharacterized protein</fullName>
    </submittedName>
</protein>
<proteinExistence type="predicted"/>
<evidence type="ECO:0000313" key="2">
    <source>
        <dbReference type="Proteomes" id="UP000042997"/>
    </source>
</evidence>
<accession>A0A098BUZ7</accession>
<reference evidence="1 2" key="1">
    <citation type="journal article" date="2014" name="Genome Announc.">
        <title>Draft Genome Sequence of Propane- and Butane-Oxidizing Actinobacterium Rhodococcus ruber IEGM 231.</title>
        <authorList>
            <person name="Ivshina I.B."/>
            <person name="Kuyukina M.S."/>
            <person name="Krivoruchko A.V."/>
            <person name="Barbe V."/>
            <person name="Fischer C."/>
        </authorList>
    </citation>
    <scope>NUCLEOTIDE SEQUENCE [LARGE SCALE GENOMIC DNA]</scope>
</reference>
<evidence type="ECO:0000313" key="1">
    <source>
        <dbReference type="EMBL" id="CDZ92548.1"/>
    </source>
</evidence>
<dbReference type="Proteomes" id="UP000042997">
    <property type="component" value="Unassembled WGS sequence"/>
</dbReference>
<organism evidence="1 2">
    <name type="scientific">Rhodococcus ruber</name>
    <dbReference type="NCBI Taxonomy" id="1830"/>
    <lineage>
        <taxon>Bacteria</taxon>
        <taxon>Bacillati</taxon>
        <taxon>Actinomycetota</taxon>
        <taxon>Actinomycetes</taxon>
        <taxon>Mycobacteriales</taxon>
        <taxon>Nocardiaceae</taxon>
        <taxon>Rhodococcus</taxon>
    </lineage>
</organism>
<gene>
    <name evidence="1" type="ORF">RHRU231_960077</name>
</gene>
<dbReference type="AlphaFoldDB" id="A0A098BUZ7"/>
<sequence>MPTQLAVRCALPETNSPLPYRCGMSVEPLTES</sequence>